<keyword evidence="7" id="KW-0511">Multifunctional enzyme</keyword>
<feature type="domain" description="PKS/mFAS DH" evidence="12">
    <location>
        <begin position="969"/>
        <end position="1251"/>
    </location>
</feature>
<dbReference type="SUPFAM" id="SSF53335">
    <property type="entry name" value="S-adenosyl-L-methionine-dependent methyltransferases"/>
    <property type="match status" value="1"/>
</dbReference>
<dbReference type="GO" id="GO:0016491">
    <property type="term" value="F:oxidoreductase activity"/>
    <property type="evidence" value="ECO:0007669"/>
    <property type="project" value="UniProtKB-KW"/>
</dbReference>
<dbReference type="InterPro" id="IPR020843">
    <property type="entry name" value="ER"/>
</dbReference>
<dbReference type="InterPro" id="IPR013968">
    <property type="entry name" value="PKS_KR"/>
</dbReference>
<dbReference type="InterPro" id="IPR016039">
    <property type="entry name" value="Thiolase-like"/>
</dbReference>
<reference evidence="14" key="2">
    <citation type="submission" date="2017-12" db="EMBL/GenBank/DDBJ databases">
        <title>Genome Sequencing Reveals a Rich Biosynthetic Potential.</title>
        <authorList>
            <person name="Bertrand R.L."/>
            <person name="Abdel-Hameed M.E."/>
            <person name="Sorensen J.L."/>
        </authorList>
    </citation>
    <scope>NUCLEOTIDE SEQUENCE</scope>
</reference>
<dbReference type="InterPro" id="IPR014043">
    <property type="entry name" value="Acyl_transferase_dom"/>
</dbReference>
<dbReference type="Gene3D" id="3.40.47.10">
    <property type="match status" value="1"/>
</dbReference>
<dbReference type="SUPFAM" id="SSF50129">
    <property type="entry name" value="GroES-like"/>
    <property type="match status" value="1"/>
</dbReference>
<dbReference type="InterPro" id="IPR042104">
    <property type="entry name" value="PKS_dehydratase_sf"/>
</dbReference>
<evidence type="ECO:0000256" key="1">
    <source>
        <dbReference type="ARBA" id="ARBA00022450"/>
    </source>
</evidence>
<evidence type="ECO:0000256" key="9">
    <source>
        <dbReference type="PROSITE-ProRule" id="PRU01363"/>
    </source>
</evidence>
<feature type="active site" description="Proton donor; for dehydratase activity" evidence="9">
    <location>
        <position position="1168"/>
    </location>
</feature>
<dbReference type="Gene3D" id="3.90.180.10">
    <property type="entry name" value="Medium-chain alcohol dehydrogenases, catalytic domain"/>
    <property type="match status" value="1"/>
</dbReference>
<dbReference type="PANTHER" id="PTHR43775">
    <property type="entry name" value="FATTY ACID SYNTHASE"/>
    <property type="match status" value="1"/>
</dbReference>
<dbReference type="SUPFAM" id="SSF55048">
    <property type="entry name" value="Probable ACP-binding domain of malonyl-CoA ACP transacylase"/>
    <property type="match status" value="1"/>
</dbReference>
<dbReference type="Pfam" id="PF08242">
    <property type="entry name" value="Methyltransf_12"/>
    <property type="match status" value="1"/>
</dbReference>
<evidence type="ECO:0000313" key="13">
    <source>
        <dbReference type="EMBL" id="ANM86496.1"/>
    </source>
</evidence>
<evidence type="ECO:0000256" key="4">
    <source>
        <dbReference type="ARBA" id="ARBA00022679"/>
    </source>
</evidence>
<evidence type="ECO:0000313" key="14">
    <source>
        <dbReference type="EMBL" id="AUW31397.1"/>
    </source>
</evidence>
<dbReference type="Pfam" id="PF00550">
    <property type="entry name" value="PP-binding"/>
    <property type="match status" value="1"/>
</dbReference>
<accession>A0A1Z1C4E8</accession>
<sequence>MQHLGKEFYSLIIAAESSPSSPLKTAYAQSRHKALPTPEALYRRPGTPVDMSPDNSGIVLLEDPDMRTGGHSFRALSTTSSFNTTNGHGKDHSFNGAINDGCKRTTHDLIDAPGESGSSRAPPPIAIVGIGMRLPGRINDECAFWEMLINKRSGRGVVPADRYNVHAFYSADGEPGTHLDASFFSMNKTELEKLDPQQRLLLEVVWECMENGGQVGWRGKKIGCYVGHLGMYRITGCGDFAISNRVSYDMTIRTGCSSSLIGLHEACQAIYSGECDSAVIAGTNLIISPSMTIAMTEQGVLSSSGMCNTFDAKADGYARGEAINAIYVKPLSDAVRDGDPIRAVIRSTATNCDGKTPGMACPSSESHEALMRRAYQVANLSDLSKTAYVECHGTGTAVGDPLETAAVANVFGQSGLFIGSVKPNVGHSEGASGITSLIKTVLALEHKTIPPNINFNEPNPKIPFEKARLCVPIEATAWPENRERASVNSFGIGGANAHVVLDSAASFGMGLCDVPVTTSSPSHHQLLVFSANHPHSLKRSAENYRRFVASQPCSLNDLAYTLGTRRAHLSYRSFCVTDGKTDMEMSSPIKYKPSPQIAFVFTGQGTQWAGMGKSLLEDFPDFRNSIRVLDTVLAGLPVPPSWRMEDELARDKDMSRVDEAEFSQPLCTALQIGVVNLLRSWGANPAAVVGHSSGEIAAAYATKALSAKAAIILAYYRGQISKKQSCLGRMLAVGMGRESVTPYLTEGVVLACENSPDSVTLSGDQEQVKQVAERITDNEPGMFVRHLRVEVAYHSHYMMRSGPDYQALLEGYISTQKMDVPLFSSVSGKSITDPKQLGSLYWRQNLKLPVLFYSATRSMLGQLPPDSILLEIGPHSALAGPLRQIFKTFEHERLPVYVPSLTRGRNSTRDILAAIGQLHTLGVPINFENVTTGQRVLVGLPTYPWRHETTYWNESRPTREWRKRRFRKHELLGSRILEGNELEPAWRNILLLEDVAWLRDHKIIEDIVFPAAGYICMAGAAVQQLTSTNDFTLRQVLIKTALVLQESTSTEMMTSLRPFQVTTALESNWYEFMISSFNGISWTRNCVGQVRAGQEQPSMIEHMDTLPRDVMASSWYAALKRVGFNYGPCFRKLSDISAGPNCGTCVAGLADQYRTHNSPYQLHPTTIDSCLQLFTVAMSEGTSRHLQQLCVPTEIEELYVCQGEPQMRVKVTASSLNKGAVVGNATAMAGNEVVLQLKGSRFSALDNGLRTKYDGDPIAGAQLQWKPDINFIPAQKLMRPRVSYKEETVKLETLALLCILETHYQISGLETKVDHLKRFQAWLAFQVERARTGTYTLIEKAQEFSRLNHEQRLATIGTVSKEVAMGLGAEIGNILLRIRGQCKAIFTQEVEPIDVLMQGDGLKILYDFYQDMWDCREFYELLGHEKPSQRILEIGAGTGGMTAGVLNDLTMPSGELMYSEYYYTDISAGFLNAAKERFKAYQYLQYAVLDISKDPIEQGFMPESYDLILASNVLHATPNIQSTLRNVRKLLNPGGRLLIQELSPTTRKYNYIMGILPGWWLGESDNRSLEPYLPVQRWDQELQVAGFSGADSAVYDDEYPYQVNVNILSRPARTTPYSKGVTILGDEELDPIAQKAEAILISRGYRVDRRTVNQVPPPNQTIISLLDLSHPFLDGISADRWNVFQRYLRDLRSSGILWATRSSQMSCKDPRYSQVLGAARTIRSELLIDFATFEIDTLDDFSLEALANVLLRFDERTKGPEFDCDWEYALFERMIYIPRYLWISVAEQLLAVQREELPRKLEMGTQGSWQSLRWVQGSPIILKHDEIEIEIRAVGLNFKDVLVCMGVVDATKAGIGLEGAGIVRSVGSGVKDFRSGDRVLTFEHGCFSTRMTISAKACAKIPDELSFEEAATMPCVYSTVIHSLLTLGRLERDQTVLIQSACGGVGLAAIQICRAIGAQIFATVGNDEKAEHLVKTFGIPPRRIFNSRNSSFLAHLMRETNGRGVDIVLNSLSGELLHASWKCVAEYGKMLEIGKRDFIGRGRLNMDLFEANRAFFGIDMARLAVERPEACRRQCMDLYRQGAIAPITPITTFDASQIADGFKFLQKGQHIGKIVASMPRSSQEVDITAVKQELRLRPEASYLLVGGLGGLGRSVATWMVEHGARYLLFLSRSAGKSDTDHSFLNELRSQGCSAQAICGSVTCLEDVEKAVNGAVVPLAGVMHLSMVLKDRSFLDFTHDEWQAALAPKVEGTWNLHNALLGIKLDFFVLFSSISCIVGQWGQGNYAAANTFLDSFVQYRHSLGQPASVLDIGVMEDVGYVSQNPAVLEQFKATNAHTLREQDLMDALHLQMTRSTAPPPSSAGYANPSQSVIGLRSTKPLSDPSNRAIWKRDVRMSLYRNMDYSTGANSGATSEDLKPFLAAVAMDPMMLNEQTNKDFLTNKIKVSLCNFMLRSEEDVDVAQSLMGLGLDSLVAIEIRNWWRQHLGLEISVLEIMNAGSIQSLGNTALTGLQRKSTLVLKKQEDTYLVMKAP</sequence>
<keyword evidence="3" id="KW-0489">Methyltransferase</keyword>
<dbReference type="InterPro" id="IPR036736">
    <property type="entry name" value="ACP-like_sf"/>
</dbReference>
<dbReference type="InterPro" id="IPR001227">
    <property type="entry name" value="Ac_transferase_dom_sf"/>
</dbReference>
<evidence type="ECO:0000259" key="10">
    <source>
        <dbReference type="PROSITE" id="PS50075"/>
    </source>
</evidence>
<dbReference type="Pfam" id="PF00109">
    <property type="entry name" value="ketoacyl-synt"/>
    <property type="match status" value="1"/>
</dbReference>
<dbReference type="InterPro" id="IPR029063">
    <property type="entry name" value="SAM-dependent_MTases_sf"/>
</dbReference>
<dbReference type="CDD" id="cd00833">
    <property type="entry name" value="PKS"/>
    <property type="match status" value="1"/>
</dbReference>
<dbReference type="Pfam" id="PF14765">
    <property type="entry name" value="PS-DH"/>
    <property type="match status" value="1"/>
</dbReference>
<dbReference type="GO" id="GO:0044550">
    <property type="term" value="P:secondary metabolite biosynthetic process"/>
    <property type="evidence" value="ECO:0007669"/>
    <property type="project" value="TreeGrafter"/>
</dbReference>
<dbReference type="InterPro" id="IPR020806">
    <property type="entry name" value="PKS_PP-bd"/>
</dbReference>
<dbReference type="PROSITE" id="PS52004">
    <property type="entry name" value="KS3_2"/>
    <property type="match status" value="1"/>
</dbReference>
<dbReference type="InterPro" id="IPR049552">
    <property type="entry name" value="PKS_DH_N"/>
</dbReference>
<dbReference type="InterPro" id="IPR013149">
    <property type="entry name" value="ADH-like_C"/>
</dbReference>
<evidence type="ECO:0000256" key="8">
    <source>
        <dbReference type="ARBA" id="ARBA00023315"/>
    </source>
</evidence>
<dbReference type="InterPro" id="IPR049900">
    <property type="entry name" value="PKS_mFAS_DH"/>
</dbReference>
<keyword evidence="2" id="KW-0597">Phosphoprotein</keyword>
<dbReference type="GO" id="GO:0032259">
    <property type="term" value="P:methylation"/>
    <property type="evidence" value="ECO:0007669"/>
    <property type="project" value="UniProtKB-KW"/>
</dbReference>
<dbReference type="InterPro" id="IPR014031">
    <property type="entry name" value="Ketoacyl_synth_C"/>
</dbReference>
<keyword evidence="5" id="KW-0521">NADP</keyword>
<evidence type="ECO:0000259" key="12">
    <source>
        <dbReference type="PROSITE" id="PS52019"/>
    </source>
</evidence>
<dbReference type="InterPro" id="IPR013217">
    <property type="entry name" value="Methyltransf_12"/>
</dbReference>
<dbReference type="Pfam" id="PF23114">
    <property type="entry name" value="NAD-bd_HRPKS_sdrA"/>
    <property type="match status" value="1"/>
</dbReference>
<feature type="domain" description="Carrier" evidence="10">
    <location>
        <begin position="2435"/>
        <end position="2511"/>
    </location>
</feature>
<keyword evidence="1" id="KW-0596">Phosphopantetheine</keyword>
<dbReference type="SMART" id="SM00823">
    <property type="entry name" value="PKS_PP"/>
    <property type="match status" value="1"/>
</dbReference>
<keyword evidence="6" id="KW-0560">Oxidoreductase</keyword>
<dbReference type="InterPro" id="IPR016035">
    <property type="entry name" value="Acyl_Trfase/lysoPLipase"/>
</dbReference>
<dbReference type="InterPro" id="IPR009081">
    <property type="entry name" value="PP-bd_ACP"/>
</dbReference>
<evidence type="ECO:0000256" key="6">
    <source>
        <dbReference type="ARBA" id="ARBA00023002"/>
    </source>
</evidence>
<dbReference type="InterPro" id="IPR032821">
    <property type="entry name" value="PKS_assoc"/>
</dbReference>
<dbReference type="Pfam" id="PF16197">
    <property type="entry name" value="KAsynt_C_assoc"/>
    <property type="match status" value="1"/>
</dbReference>
<gene>
    <name evidence="13" type="primary">r-pks-5</name>
</gene>
<dbReference type="InterPro" id="IPR011032">
    <property type="entry name" value="GroES-like_sf"/>
</dbReference>
<dbReference type="Pfam" id="PF00107">
    <property type="entry name" value="ADH_zinc_N"/>
    <property type="match status" value="1"/>
</dbReference>
<dbReference type="InterPro" id="IPR049551">
    <property type="entry name" value="PKS_DH_C"/>
</dbReference>
<dbReference type="Gene3D" id="3.10.129.110">
    <property type="entry name" value="Polyketide synthase dehydratase"/>
    <property type="match status" value="1"/>
</dbReference>
<dbReference type="SUPFAM" id="SSF52151">
    <property type="entry name" value="FabD/lysophospholipase-like"/>
    <property type="match status" value="1"/>
</dbReference>
<dbReference type="PANTHER" id="PTHR43775:SF49">
    <property type="entry name" value="SYNTHASE, PUTATIVE (JCVI)-RELATED"/>
    <property type="match status" value="1"/>
</dbReference>
<dbReference type="CDD" id="cd02440">
    <property type="entry name" value="AdoMet_MTases"/>
    <property type="match status" value="1"/>
</dbReference>
<dbReference type="Gene3D" id="3.40.50.720">
    <property type="entry name" value="NAD(P)-binding Rossmann-like Domain"/>
    <property type="match status" value="2"/>
</dbReference>
<dbReference type="Gene3D" id="1.10.1200.10">
    <property type="entry name" value="ACP-like"/>
    <property type="match status" value="1"/>
</dbReference>
<dbReference type="Pfam" id="PF08659">
    <property type="entry name" value="KR"/>
    <property type="match status" value="1"/>
</dbReference>
<dbReference type="InterPro" id="IPR016036">
    <property type="entry name" value="Malonyl_transacylase_ACP-bd"/>
</dbReference>
<organism evidence="13">
    <name type="scientific">Cladonia uncialis subsp. uncialis</name>
    <dbReference type="NCBI Taxonomy" id="180999"/>
    <lineage>
        <taxon>Eukaryota</taxon>
        <taxon>Fungi</taxon>
        <taxon>Dikarya</taxon>
        <taxon>Ascomycota</taxon>
        <taxon>Pezizomycotina</taxon>
        <taxon>Lecanoromycetes</taxon>
        <taxon>OSLEUM clade</taxon>
        <taxon>Lecanoromycetidae</taxon>
        <taxon>Lecanorales</taxon>
        <taxon>Lecanorineae</taxon>
        <taxon>Cladoniaceae</taxon>
        <taxon>Cladonia</taxon>
    </lineage>
</organism>
<dbReference type="InterPro" id="IPR014030">
    <property type="entry name" value="Ketoacyl_synth_N"/>
</dbReference>
<evidence type="ECO:0000256" key="2">
    <source>
        <dbReference type="ARBA" id="ARBA00022553"/>
    </source>
</evidence>
<proteinExistence type="predicted"/>
<keyword evidence="4" id="KW-0808">Transferase</keyword>
<dbReference type="SUPFAM" id="SSF47336">
    <property type="entry name" value="ACP-like"/>
    <property type="match status" value="1"/>
</dbReference>
<dbReference type="SUPFAM" id="SSF51735">
    <property type="entry name" value="NAD(P)-binding Rossmann-fold domains"/>
    <property type="match status" value="2"/>
</dbReference>
<dbReference type="Pfam" id="PF00698">
    <property type="entry name" value="Acyl_transf_1"/>
    <property type="match status" value="1"/>
</dbReference>
<evidence type="ECO:0000256" key="3">
    <source>
        <dbReference type="ARBA" id="ARBA00022603"/>
    </source>
</evidence>
<dbReference type="SMART" id="SM00827">
    <property type="entry name" value="PKS_AT"/>
    <property type="match status" value="1"/>
</dbReference>
<dbReference type="Gene3D" id="3.40.50.150">
    <property type="entry name" value="Vaccinia Virus protein VP39"/>
    <property type="match status" value="1"/>
</dbReference>
<dbReference type="EMBL" id="MG777511">
    <property type="protein sequence ID" value="AUW31397.1"/>
    <property type="molecule type" value="Genomic_DNA"/>
</dbReference>
<dbReference type="Gene3D" id="3.40.366.10">
    <property type="entry name" value="Malonyl-Coenzyme A Acyl Carrier Protein, domain 2"/>
    <property type="match status" value="1"/>
</dbReference>
<dbReference type="InterPro" id="IPR036291">
    <property type="entry name" value="NAD(P)-bd_dom_sf"/>
</dbReference>
<dbReference type="Pfam" id="PF08240">
    <property type="entry name" value="ADH_N"/>
    <property type="match status" value="1"/>
</dbReference>
<keyword evidence="8" id="KW-0012">Acyltransferase</keyword>
<dbReference type="CDD" id="cd05195">
    <property type="entry name" value="enoyl_red"/>
    <property type="match status" value="1"/>
</dbReference>
<dbReference type="PROSITE" id="PS52019">
    <property type="entry name" value="PKS_MFAS_DH"/>
    <property type="match status" value="1"/>
</dbReference>
<dbReference type="SUPFAM" id="SSF53901">
    <property type="entry name" value="Thiolase-like"/>
    <property type="match status" value="1"/>
</dbReference>
<dbReference type="InterPro" id="IPR020841">
    <property type="entry name" value="PKS_Beta-ketoAc_synthase_dom"/>
</dbReference>
<dbReference type="InterPro" id="IPR057326">
    <property type="entry name" value="KR_dom"/>
</dbReference>
<evidence type="ECO:0000256" key="7">
    <source>
        <dbReference type="ARBA" id="ARBA00023268"/>
    </source>
</evidence>
<dbReference type="GO" id="GO:0006633">
    <property type="term" value="P:fatty acid biosynthetic process"/>
    <property type="evidence" value="ECO:0007669"/>
    <property type="project" value="TreeGrafter"/>
</dbReference>
<feature type="region of interest" description="C-terminal hotdog fold" evidence="9">
    <location>
        <begin position="1107"/>
        <end position="1251"/>
    </location>
</feature>
<evidence type="ECO:0000256" key="5">
    <source>
        <dbReference type="ARBA" id="ARBA00022857"/>
    </source>
</evidence>
<reference evidence="13" key="1">
    <citation type="submission" date="2016-05" db="EMBL/GenBank/DDBJ databases">
        <title>Lichen genome sequencing reveals its rich biosynthetic potential.</title>
        <authorList>
            <person name="Bertrand R.L."/>
            <person name="Abdel-Hameed M."/>
            <person name="Sorensen J.L."/>
        </authorList>
    </citation>
    <scope>NUCLEOTIDE SEQUENCE</scope>
</reference>
<protein>
    <submittedName>
        <fullName evidence="13">Putative type I PKS</fullName>
    </submittedName>
</protein>
<name>A0A1Z1C4E8_CLAUC</name>
<dbReference type="GO" id="GO:0008168">
    <property type="term" value="F:methyltransferase activity"/>
    <property type="evidence" value="ECO:0007669"/>
    <property type="project" value="UniProtKB-KW"/>
</dbReference>
<dbReference type="Gene3D" id="3.30.70.3290">
    <property type="match status" value="1"/>
</dbReference>
<feature type="active site" description="Proton acceptor; for dehydratase activity" evidence="9">
    <location>
        <position position="1001"/>
    </location>
</feature>
<dbReference type="SMART" id="SM00829">
    <property type="entry name" value="PKS_ER"/>
    <property type="match status" value="1"/>
</dbReference>
<dbReference type="SMART" id="SM00822">
    <property type="entry name" value="PKS_KR"/>
    <property type="match status" value="1"/>
</dbReference>
<dbReference type="SMART" id="SM00826">
    <property type="entry name" value="PKS_DH"/>
    <property type="match status" value="1"/>
</dbReference>
<dbReference type="EMBL" id="KX264265">
    <property type="protein sequence ID" value="ANM86496.1"/>
    <property type="molecule type" value="Genomic_DNA"/>
</dbReference>
<dbReference type="InterPro" id="IPR056501">
    <property type="entry name" value="NAD-bd_HRPKS_sdrA"/>
</dbReference>
<dbReference type="PROSITE" id="PS50075">
    <property type="entry name" value="CARRIER"/>
    <property type="match status" value="1"/>
</dbReference>
<feature type="domain" description="Ketosynthase family 3 (KS3)" evidence="11">
    <location>
        <begin position="122"/>
        <end position="503"/>
    </location>
</feature>
<feature type="region of interest" description="N-terminal hotdog fold" evidence="9">
    <location>
        <begin position="969"/>
        <end position="1097"/>
    </location>
</feature>
<dbReference type="GO" id="GO:0031177">
    <property type="term" value="F:phosphopantetheine binding"/>
    <property type="evidence" value="ECO:0007669"/>
    <property type="project" value="InterPro"/>
</dbReference>
<dbReference type="GO" id="GO:0004312">
    <property type="term" value="F:fatty acid synthase activity"/>
    <property type="evidence" value="ECO:0007669"/>
    <property type="project" value="TreeGrafter"/>
</dbReference>
<dbReference type="InterPro" id="IPR020807">
    <property type="entry name" value="PKS_DH"/>
</dbReference>
<dbReference type="InterPro" id="IPR013154">
    <property type="entry name" value="ADH-like_N"/>
</dbReference>
<dbReference type="InterPro" id="IPR050091">
    <property type="entry name" value="PKS_NRPS_Biosynth_Enz"/>
</dbReference>
<dbReference type="Pfam" id="PF21089">
    <property type="entry name" value="PKS_DH_N"/>
    <property type="match status" value="1"/>
</dbReference>
<dbReference type="Pfam" id="PF02801">
    <property type="entry name" value="Ketoacyl-synt_C"/>
    <property type="match status" value="1"/>
</dbReference>
<dbReference type="SMART" id="SM00825">
    <property type="entry name" value="PKS_KS"/>
    <property type="match status" value="1"/>
</dbReference>
<evidence type="ECO:0000259" key="11">
    <source>
        <dbReference type="PROSITE" id="PS52004"/>
    </source>
</evidence>